<dbReference type="GO" id="GO:0008528">
    <property type="term" value="F:G protein-coupled peptide receptor activity"/>
    <property type="evidence" value="ECO:0007669"/>
    <property type="project" value="TreeGrafter"/>
</dbReference>
<evidence type="ECO:0000256" key="5">
    <source>
        <dbReference type="ARBA" id="ARBA00023224"/>
    </source>
</evidence>
<dbReference type="AlphaFoldDB" id="A0A7R9B051"/>
<keyword evidence="5" id="KW-0807">Transducer</keyword>
<proteinExistence type="predicted"/>
<accession>A0A7R9B051</accession>
<feature type="compositionally biased region" description="Polar residues" evidence="6">
    <location>
        <begin position="1"/>
        <end position="15"/>
    </location>
</feature>
<feature type="region of interest" description="Disordered" evidence="6">
    <location>
        <begin position="1"/>
        <end position="24"/>
    </location>
</feature>
<comment type="subcellular location">
    <subcellularLocation>
        <location evidence="1">Cell membrane</location>
        <topology evidence="1">Multi-pass membrane protein</topology>
    </subcellularLocation>
</comment>
<evidence type="ECO:0000313" key="7">
    <source>
        <dbReference type="EMBL" id="CAD7263857.1"/>
    </source>
</evidence>
<dbReference type="InterPro" id="IPR032675">
    <property type="entry name" value="LRR_dom_sf"/>
</dbReference>
<keyword evidence="2" id="KW-1003">Cell membrane</keyword>
<dbReference type="GO" id="GO:0005886">
    <property type="term" value="C:plasma membrane"/>
    <property type="evidence" value="ECO:0007669"/>
    <property type="project" value="UniProtKB-SubCell"/>
</dbReference>
<evidence type="ECO:0000256" key="4">
    <source>
        <dbReference type="ARBA" id="ARBA00023170"/>
    </source>
</evidence>
<evidence type="ECO:0000256" key="1">
    <source>
        <dbReference type="ARBA" id="ARBA00004651"/>
    </source>
</evidence>
<evidence type="ECO:0000256" key="6">
    <source>
        <dbReference type="SAM" id="MobiDB-lite"/>
    </source>
</evidence>
<keyword evidence="3" id="KW-0297">G-protein coupled receptor</keyword>
<keyword evidence="4" id="KW-0675">Receptor</keyword>
<organism evidence="7">
    <name type="scientific">Timema shepardi</name>
    <name type="common">Walking stick</name>
    <dbReference type="NCBI Taxonomy" id="629360"/>
    <lineage>
        <taxon>Eukaryota</taxon>
        <taxon>Metazoa</taxon>
        <taxon>Ecdysozoa</taxon>
        <taxon>Arthropoda</taxon>
        <taxon>Hexapoda</taxon>
        <taxon>Insecta</taxon>
        <taxon>Pterygota</taxon>
        <taxon>Neoptera</taxon>
        <taxon>Polyneoptera</taxon>
        <taxon>Phasmatodea</taxon>
        <taxon>Timematodea</taxon>
        <taxon>Timematoidea</taxon>
        <taxon>Timematidae</taxon>
        <taxon>Timema</taxon>
    </lineage>
</organism>
<reference evidence="7" key="1">
    <citation type="submission" date="2020-11" db="EMBL/GenBank/DDBJ databases">
        <authorList>
            <person name="Tran Van P."/>
        </authorList>
    </citation>
    <scope>NUCLEOTIDE SEQUENCE</scope>
</reference>
<dbReference type="PANTHER" id="PTHR24372:SF82">
    <property type="entry name" value="RICKETS"/>
    <property type="match status" value="1"/>
</dbReference>
<sequence>MCSAIQSSPINSPKTSVRFRPTDTPSRAAQHYASAISRNLGNNVFSNLPSDGLNRLLHLKTFNNPKLREFPSPENFPRIQSLVLSYAYHCCAFLPLTPAESPPKPPLREAVLFPTDNQFDHSLWNSSGLTDIWPQLRASDKSDSYVVTSMPLIIFINRAYKGVEEEWVERKGGIRVEYKVVVGKVCEWIRLRSLLVSYCGCPFRHRVTRAHLLNSAYMAGIPRCLATPPSLTRLEGGSRLPRFDSEFTCRRRRRDSLRHP</sequence>
<dbReference type="PANTHER" id="PTHR24372">
    <property type="entry name" value="GLYCOPROTEIN HORMONE RECEPTOR"/>
    <property type="match status" value="1"/>
</dbReference>
<dbReference type="GO" id="GO:0007189">
    <property type="term" value="P:adenylate cyclase-activating G protein-coupled receptor signaling pathway"/>
    <property type="evidence" value="ECO:0007669"/>
    <property type="project" value="TreeGrafter"/>
</dbReference>
<protein>
    <submittedName>
        <fullName evidence="7">Uncharacterized protein</fullName>
    </submittedName>
</protein>
<dbReference type="Gene3D" id="3.80.10.10">
    <property type="entry name" value="Ribonuclease Inhibitor"/>
    <property type="match status" value="1"/>
</dbReference>
<dbReference type="EMBL" id="OC003908">
    <property type="protein sequence ID" value="CAD7263857.1"/>
    <property type="molecule type" value="Genomic_DNA"/>
</dbReference>
<evidence type="ECO:0000256" key="3">
    <source>
        <dbReference type="ARBA" id="ARBA00023040"/>
    </source>
</evidence>
<gene>
    <name evidence="7" type="ORF">TSIB3V08_LOCUS7924</name>
</gene>
<keyword evidence="2" id="KW-0472">Membrane</keyword>
<dbReference type="GO" id="GO:0009755">
    <property type="term" value="P:hormone-mediated signaling pathway"/>
    <property type="evidence" value="ECO:0007669"/>
    <property type="project" value="TreeGrafter"/>
</dbReference>
<name>A0A7R9B051_TIMSH</name>
<evidence type="ECO:0000256" key="2">
    <source>
        <dbReference type="ARBA" id="ARBA00022475"/>
    </source>
</evidence>